<gene>
    <name evidence="1" type="ORF">NW209_03560</name>
</gene>
<proteinExistence type="predicted"/>
<organism evidence="1 2">
    <name type="scientific">Phocaeicola barnesiae</name>
    <dbReference type="NCBI Taxonomy" id="376804"/>
    <lineage>
        <taxon>Bacteria</taxon>
        <taxon>Pseudomonadati</taxon>
        <taxon>Bacteroidota</taxon>
        <taxon>Bacteroidia</taxon>
        <taxon>Bacteroidales</taxon>
        <taxon>Bacteroidaceae</taxon>
        <taxon>Phocaeicola</taxon>
    </lineage>
</organism>
<keyword evidence="1" id="KW-0449">Lipoprotein</keyword>
<protein>
    <submittedName>
        <fullName evidence="1">Gliding motility lipoprotein GldB</fullName>
    </submittedName>
</protein>
<keyword evidence="2" id="KW-1185">Reference proteome</keyword>
<dbReference type="RefSeq" id="WP_025892633.1">
    <property type="nucleotide sequence ID" value="NZ_CAUCAW010000010.1"/>
</dbReference>
<dbReference type="EMBL" id="JANRHJ010000003">
    <property type="protein sequence ID" value="MCR8873107.1"/>
    <property type="molecule type" value="Genomic_DNA"/>
</dbReference>
<accession>A0AAW5N1K4</accession>
<evidence type="ECO:0000313" key="1">
    <source>
        <dbReference type="EMBL" id="MCR8873107.1"/>
    </source>
</evidence>
<dbReference type="InterPro" id="IPR019853">
    <property type="entry name" value="GldB-like"/>
</dbReference>
<sequence>MHRIIGILLMVVFVLSACRSGEQKDESLQTSVKVLRYDRLQYEATVMNSVSALQKMNIDCPQATKLLIEDVLGIGSVAEPDINDRLCAYYSDSLLVRLMDDVQEKFKDLSGIEADLTKGFRNLKREVPAIPVPRIYSQISALNQSVVVGDSLLGFSLDKYLGQDYPLYKRYYYPFQRRSMVPERIVPDCFTFYLLSLSPFPWEEGHRTLFDFMMYRGKIAWTVEHILQSDGSGRLTLGYTREELNWCRKYMDALWKEMAEKEHLASTDPMLIRSYTSGEQTLTFNGEKMPPCIGIWLGMQLVDKYMKNNQRLTLKDLLGKDDFSDLMHTPKH</sequence>
<dbReference type="AlphaFoldDB" id="A0AAW5N1K4"/>
<comment type="caution">
    <text evidence="1">The sequence shown here is derived from an EMBL/GenBank/DDBJ whole genome shotgun (WGS) entry which is preliminary data.</text>
</comment>
<name>A0AAW5N1K4_9BACT</name>
<evidence type="ECO:0000313" key="2">
    <source>
        <dbReference type="Proteomes" id="UP001204579"/>
    </source>
</evidence>
<dbReference type="PROSITE" id="PS51257">
    <property type="entry name" value="PROKAR_LIPOPROTEIN"/>
    <property type="match status" value="1"/>
</dbReference>
<dbReference type="Pfam" id="PF25594">
    <property type="entry name" value="GldB_lipo"/>
    <property type="match status" value="1"/>
</dbReference>
<dbReference type="Proteomes" id="UP001204579">
    <property type="component" value="Unassembled WGS sequence"/>
</dbReference>
<reference evidence="1 2" key="1">
    <citation type="submission" date="2022-08" db="EMBL/GenBank/DDBJ databases">
        <authorList>
            <person name="Zeman M."/>
            <person name="Kubasova T."/>
        </authorList>
    </citation>
    <scope>NUCLEOTIDE SEQUENCE [LARGE SCALE GENOMIC DNA]</scope>
    <source>
        <strain evidence="1 2">ET62</strain>
    </source>
</reference>